<sequence>MTTEPADPRPHPDPARRALEALPGSMGNEQWLRRRHAQPDEIVREASVLMLFGRGVPPRTPAGKAEAERLDALGVADVDVLLLERASTLRHHPGQVAFPGGGRDPEDVDAVAVALREAEEETGLDPHGIDVIGTMDPLFIPVSRFDVTPVIAWWPDPTEVRVMDHGESARVYRVPIADLVAPANRGTFSPPDRAYSTPAFDVGVLRVWGFTAGLLEFALEELGWASDWDREAYIHIQL</sequence>
<keyword evidence="4" id="KW-0378">Hydrolase</keyword>
<evidence type="ECO:0000256" key="1">
    <source>
        <dbReference type="ARBA" id="ARBA00001936"/>
    </source>
</evidence>
<reference evidence="10" key="1">
    <citation type="journal article" date="2019" name="Int. J. Syst. Evol. Microbiol.">
        <title>The Global Catalogue of Microorganisms (GCM) 10K type strain sequencing project: providing services to taxonomists for standard genome sequencing and annotation.</title>
        <authorList>
            <consortium name="The Broad Institute Genomics Platform"/>
            <consortium name="The Broad Institute Genome Sequencing Center for Infectious Disease"/>
            <person name="Wu L."/>
            <person name="Ma J."/>
        </authorList>
    </citation>
    <scope>NUCLEOTIDE SEQUENCE [LARGE SCALE GENOMIC DNA]</scope>
    <source>
        <strain evidence="10">JCM 17808</strain>
    </source>
</reference>
<dbReference type="InterPro" id="IPR045121">
    <property type="entry name" value="CoAse"/>
</dbReference>
<dbReference type="PANTHER" id="PTHR12992:SF11">
    <property type="entry name" value="MITOCHONDRIAL COENZYME A DIPHOSPHATASE NUDT8"/>
    <property type="match status" value="1"/>
</dbReference>
<evidence type="ECO:0000256" key="2">
    <source>
        <dbReference type="ARBA" id="ARBA00001946"/>
    </source>
</evidence>
<dbReference type="SUPFAM" id="SSF55811">
    <property type="entry name" value="Nudix"/>
    <property type="match status" value="1"/>
</dbReference>
<dbReference type="EMBL" id="BAABGL010000004">
    <property type="protein sequence ID" value="GAA4386197.1"/>
    <property type="molecule type" value="Genomic_DNA"/>
</dbReference>
<evidence type="ECO:0000313" key="9">
    <source>
        <dbReference type="EMBL" id="GAA4386197.1"/>
    </source>
</evidence>
<comment type="cofactor">
    <cofactor evidence="1">
        <name>Mn(2+)</name>
        <dbReference type="ChEBI" id="CHEBI:29035"/>
    </cofactor>
</comment>
<evidence type="ECO:0000256" key="7">
    <source>
        <dbReference type="SAM" id="MobiDB-lite"/>
    </source>
</evidence>
<evidence type="ECO:0000256" key="5">
    <source>
        <dbReference type="ARBA" id="ARBA00022842"/>
    </source>
</evidence>
<feature type="compositionally biased region" description="Basic and acidic residues" evidence="7">
    <location>
        <begin position="1"/>
        <end position="19"/>
    </location>
</feature>
<dbReference type="PANTHER" id="PTHR12992">
    <property type="entry name" value="NUDIX HYDROLASE"/>
    <property type="match status" value="1"/>
</dbReference>
<dbReference type="CDD" id="cd03426">
    <property type="entry name" value="NUDIX_CoAse_Nudt7"/>
    <property type="match status" value="1"/>
</dbReference>
<dbReference type="Pfam" id="PF00293">
    <property type="entry name" value="NUDIX"/>
    <property type="match status" value="1"/>
</dbReference>
<dbReference type="PROSITE" id="PS51462">
    <property type="entry name" value="NUDIX"/>
    <property type="match status" value="1"/>
</dbReference>
<dbReference type="InterPro" id="IPR000086">
    <property type="entry name" value="NUDIX_hydrolase_dom"/>
</dbReference>
<comment type="cofactor">
    <cofactor evidence="2">
        <name>Mg(2+)</name>
        <dbReference type="ChEBI" id="CHEBI:18420"/>
    </cofactor>
</comment>
<evidence type="ECO:0000259" key="8">
    <source>
        <dbReference type="PROSITE" id="PS51462"/>
    </source>
</evidence>
<keyword evidence="6" id="KW-0464">Manganese</keyword>
<dbReference type="RefSeq" id="WP_345030200.1">
    <property type="nucleotide sequence ID" value="NZ_BAABGL010000004.1"/>
</dbReference>
<keyword evidence="5" id="KW-0460">Magnesium</keyword>
<dbReference type="Gene3D" id="3.90.79.10">
    <property type="entry name" value="Nucleoside Triphosphate Pyrophosphohydrolase"/>
    <property type="match status" value="1"/>
</dbReference>
<feature type="domain" description="Nudix hydrolase" evidence="8">
    <location>
        <begin position="57"/>
        <end position="196"/>
    </location>
</feature>
<gene>
    <name evidence="9" type="ORF">GCM10023167_08850</name>
</gene>
<comment type="caution">
    <text evidence="9">The sequence shown here is derived from an EMBL/GenBank/DDBJ whole genome shotgun (WGS) entry which is preliminary data.</text>
</comment>
<name>A0ABP8J7D7_9MICO</name>
<proteinExistence type="predicted"/>
<evidence type="ECO:0000256" key="4">
    <source>
        <dbReference type="ARBA" id="ARBA00022801"/>
    </source>
</evidence>
<evidence type="ECO:0000256" key="3">
    <source>
        <dbReference type="ARBA" id="ARBA00022723"/>
    </source>
</evidence>
<protein>
    <submittedName>
        <fullName evidence="9">CoA pyrophosphatase</fullName>
    </submittedName>
</protein>
<organism evidence="9 10">
    <name type="scientific">Brevibacterium pityocampae</name>
    <dbReference type="NCBI Taxonomy" id="506594"/>
    <lineage>
        <taxon>Bacteria</taxon>
        <taxon>Bacillati</taxon>
        <taxon>Actinomycetota</taxon>
        <taxon>Actinomycetes</taxon>
        <taxon>Micrococcales</taxon>
        <taxon>Brevibacteriaceae</taxon>
        <taxon>Brevibacterium</taxon>
    </lineage>
</organism>
<evidence type="ECO:0000256" key="6">
    <source>
        <dbReference type="ARBA" id="ARBA00023211"/>
    </source>
</evidence>
<dbReference type="Proteomes" id="UP001500642">
    <property type="component" value="Unassembled WGS sequence"/>
</dbReference>
<keyword evidence="10" id="KW-1185">Reference proteome</keyword>
<dbReference type="InterPro" id="IPR015797">
    <property type="entry name" value="NUDIX_hydrolase-like_dom_sf"/>
</dbReference>
<evidence type="ECO:0000313" key="10">
    <source>
        <dbReference type="Proteomes" id="UP001500642"/>
    </source>
</evidence>
<accession>A0ABP8J7D7</accession>
<keyword evidence="3" id="KW-0479">Metal-binding</keyword>
<feature type="region of interest" description="Disordered" evidence="7">
    <location>
        <begin position="1"/>
        <end position="29"/>
    </location>
</feature>